<comment type="subcellular location">
    <subcellularLocation>
        <location evidence="1 9">Nucleus</location>
    </subcellularLocation>
</comment>
<keyword evidence="7 9" id="KW-0238">DNA-binding</keyword>
<comment type="similarity">
    <text evidence="2 9">Belongs to the replication factor A protein 1 family.</text>
</comment>
<comment type="function">
    <text evidence="9">As part of the replication protein A (RPA/RP-A), a single-stranded DNA-binding heterotrimeric complex, may play an essential role in DNA replication, recombination and repair. Binds and stabilizes single-stranded DNA intermediates, preventing complementary DNA reannealing and recruiting different proteins involved in DNA metabolism.</text>
</comment>
<evidence type="ECO:0000259" key="10">
    <source>
        <dbReference type="Pfam" id="PF01336"/>
    </source>
</evidence>
<dbReference type="GO" id="GO:0006310">
    <property type="term" value="P:DNA recombination"/>
    <property type="evidence" value="ECO:0007669"/>
    <property type="project" value="InterPro"/>
</dbReference>
<dbReference type="PANTHER" id="PTHR47165:SF4">
    <property type="entry name" value="OS03G0429900 PROTEIN"/>
    <property type="match status" value="1"/>
</dbReference>
<keyword evidence="5 9" id="KW-0863">Zinc-finger</keyword>
<evidence type="ECO:0000256" key="8">
    <source>
        <dbReference type="ARBA" id="ARBA00023242"/>
    </source>
</evidence>
<keyword evidence="8 9" id="KW-0539">Nucleus</keyword>
<dbReference type="InParanoid" id="A0A316VTB3"/>
<dbReference type="RefSeq" id="XP_025367438.1">
    <property type="nucleotide sequence ID" value="XM_025511144.1"/>
</dbReference>
<dbReference type="STRING" id="1522189.A0A316VTB3"/>
<dbReference type="CDD" id="cd04476">
    <property type="entry name" value="RPA1_DBD_C"/>
    <property type="match status" value="1"/>
</dbReference>
<comment type="subunit">
    <text evidence="9">Component of the heterotrimeric canonical replication protein A complex (RPA).</text>
</comment>
<evidence type="ECO:0000259" key="13">
    <source>
        <dbReference type="Pfam" id="PF16900"/>
    </source>
</evidence>
<dbReference type="FunFam" id="2.40.50.140:FF:000064">
    <property type="entry name" value="Replication protein A subunit"/>
    <property type="match status" value="1"/>
</dbReference>
<dbReference type="InterPro" id="IPR004591">
    <property type="entry name" value="Rfa1"/>
</dbReference>
<dbReference type="GO" id="GO:0003677">
    <property type="term" value="F:DNA binding"/>
    <property type="evidence" value="ECO:0007669"/>
    <property type="project" value="UniProtKB-KW"/>
</dbReference>
<evidence type="ECO:0000256" key="5">
    <source>
        <dbReference type="ARBA" id="ARBA00022771"/>
    </source>
</evidence>
<keyword evidence="6 9" id="KW-0862">Zinc</keyword>
<feature type="domain" description="Replication factor-A protein 1 N-terminal" evidence="11">
    <location>
        <begin position="5"/>
        <end position="106"/>
    </location>
</feature>
<dbReference type="OrthoDB" id="1751331at2759"/>
<evidence type="ECO:0000256" key="4">
    <source>
        <dbReference type="ARBA" id="ARBA00022723"/>
    </source>
</evidence>
<dbReference type="InterPro" id="IPR007199">
    <property type="entry name" value="Rep_factor-A_N"/>
</dbReference>
<dbReference type="InterPro" id="IPR012340">
    <property type="entry name" value="NA-bd_OB-fold"/>
</dbReference>
<dbReference type="InterPro" id="IPR004365">
    <property type="entry name" value="NA-bd_OB_tRNA"/>
</dbReference>
<dbReference type="GO" id="GO:0007004">
    <property type="term" value="P:telomere maintenance via telomerase"/>
    <property type="evidence" value="ECO:0007669"/>
    <property type="project" value="UniProtKB-ARBA"/>
</dbReference>
<dbReference type="GO" id="GO:0006260">
    <property type="term" value="P:DNA replication"/>
    <property type="evidence" value="ECO:0007669"/>
    <property type="project" value="UniProtKB-KW"/>
</dbReference>
<dbReference type="CDD" id="cd04475">
    <property type="entry name" value="RPA1_DBD_B"/>
    <property type="match status" value="1"/>
</dbReference>
<dbReference type="EMBL" id="KZ819422">
    <property type="protein sequence ID" value="PWN40278.1"/>
    <property type="molecule type" value="Genomic_DNA"/>
</dbReference>
<dbReference type="Pfam" id="PF08646">
    <property type="entry name" value="Rep_fac-A_C"/>
    <property type="match status" value="1"/>
</dbReference>
<dbReference type="FunFam" id="2.40.50.140:FF:000090">
    <property type="entry name" value="Replication protein A subunit"/>
    <property type="match status" value="1"/>
</dbReference>
<evidence type="ECO:0000256" key="1">
    <source>
        <dbReference type="ARBA" id="ARBA00004123"/>
    </source>
</evidence>
<dbReference type="InterPro" id="IPR013955">
    <property type="entry name" value="Rep_factor-A_C"/>
</dbReference>
<dbReference type="AlphaFoldDB" id="A0A316VTB3"/>
<evidence type="ECO:0000313" key="14">
    <source>
        <dbReference type="EMBL" id="PWN40278.1"/>
    </source>
</evidence>
<gene>
    <name evidence="14" type="ORF">IE81DRAFT_233123</name>
</gene>
<keyword evidence="3 9" id="KW-0235">DNA replication</keyword>
<feature type="domain" description="Replication protein A OB" evidence="13">
    <location>
        <begin position="306"/>
        <end position="414"/>
    </location>
</feature>
<evidence type="ECO:0000259" key="12">
    <source>
        <dbReference type="Pfam" id="PF08646"/>
    </source>
</evidence>
<dbReference type="GO" id="GO:0008270">
    <property type="term" value="F:zinc ion binding"/>
    <property type="evidence" value="ECO:0007669"/>
    <property type="project" value="UniProtKB-KW"/>
</dbReference>
<reference evidence="14 15" key="1">
    <citation type="journal article" date="2018" name="Mol. Biol. Evol.">
        <title>Broad Genomic Sampling Reveals a Smut Pathogenic Ancestry of the Fungal Clade Ustilaginomycotina.</title>
        <authorList>
            <person name="Kijpornyongpan T."/>
            <person name="Mondo S.J."/>
            <person name="Barry K."/>
            <person name="Sandor L."/>
            <person name="Lee J."/>
            <person name="Lipzen A."/>
            <person name="Pangilinan J."/>
            <person name="LaButti K."/>
            <person name="Hainaut M."/>
            <person name="Henrissat B."/>
            <person name="Grigoriev I.V."/>
            <person name="Spatafora J.W."/>
            <person name="Aime M.C."/>
        </authorList>
    </citation>
    <scope>NUCLEOTIDE SEQUENCE [LARGE SCALE GENOMIC DNA]</scope>
    <source>
        <strain evidence="14 15">MCA 4658</strain>
    </source>
</reference>
<evidence type="ECO:0000256" key="9">
    <source>
        <dbReference type="RuleBase" id="RU364130"/>
    </source>
</evidence>
<dbReference type="Pfam" id="PF01336">
    <property type="entry name" value="tRNA_anti-codon"/>
    <property type="match status" value="1"/>
</dbReference>
<evidence type="ECO:0000256" key="3">
    <source>
        <dbReference type="ARBA" id="ARBA00022705"/>
    </source>
</evidence>
<dbReference type="NCBIfam" id="TIGR00617">
    <property type="entry name" value="rpa1"/>
    <property type="match status" value="1"/>
</dbReference>
<dbReference type="FunFam" id="2.40.50.140:FF:000041">
    <property type="entry name" value="Replication protein A subunit"/>
    <property type="match status" value="1"/>
</dbReference>
<dbReference type="FunFam" id="2.40.50.140:FF:000117">
    <property type="entry name" value="Replication protein A subunit"/>
    <property type="match status" value="1"/>
</dbReference>
<organism evidence="14 15">
    <name type="scientific">Ceraceosorus guamensis</name>
    <dbReference type="NCBI Taxonomy" id="1522189"/>
    <lineage>
        <taxon>Eukaryota</taxon>
        <taxon>Fungi</taxon>
        <taxon>Dikarya</taxon>
        <taxon>Basidiomycota</taxon>
        <taxon>Ustilaginomycotina</taxon>
        <taxon>Exobasidiomycetes</taxon>
        <taxon>Ceraceosorales</taxon>
        <taxon>Ceraceosoraceae</taxon>
        <taxon>Ceraceosorus</taxon>
    </lineage>
</organism>
<sequence length="640" mass="69615">MVHALTAGSIPAMVQTMDPAQAVPDPICQVLSVKKITATSATAQDRWRIILSDGQHFAQAMLASQMKHLVDDGSLQRNCIVRVEQYSASNVQTRRILILLTLSVIEAPPAEGRLGEPVSYEGATTGGAVGAPASAAAYAAPAANGGGGGGSAVKREAKTYPQQQPQGTIRAAPARSAPASGMAIYPIEGLSPYQNKWTIKARVTSKSDIKHWSNARGDGKLFSVNLLDESGEIKATGFNDAVDKYYHVLQDNKVYFISKAKVNIAKKQFSNLNNEYEITFERDTEIEECTAPEGVPEVKYNFVSFDQLETVEPNETCDIIAVVDDVGVLGEIISKASQKPVAKRELKLVDQSGRSVQITLWGKTAETWGTPQGPNGGLGLGNEDRPIIALKGAKVSDFGGRSLSMFASTSLMVDPDLPEAHGLRGWYDEEGKRTSEQGGFKAFANGPAATTAGGDAGANAQERRTIAEVKDQGLGMQSEKPDYFNTRATVVYIKQDNLFYTACPSDNCNKKVTQESDGSWRCEKCDRAYPSPQYRYILAANVQDYSGQMWLSGFNDIGELLIGHTADELNDIKEQNESEFHSILHRASNRQYIFNCRAKQDTFNDTTRVRYTVTRAKELSSAADFSKFGLELANAIKSLM</sequence>
<accession>A0A316VTB3</accession>
<dbReference type="GO" id="GO:0006281">
    <property type="term" value="P:DNA repair"/>
    <property type="evidence" value="ECO:0007669"/>
    <property type="project" value="InterPro"/>
</dbReference>
<evidence type="ECO:0000256" key="2">
    <source>
        <dbReference type="ARBA" id="ARBA00005690"/>
    </source>
</evidence>
<keyword evidence="15" id="KW-1185">Reference proteome</keyword>
<evidence type="ECO:0000256" key="7">
    <source>
        <dbReference type="ARBA" id="ARBA00023125"/>
    </source>
</evidence>
<dbReference type="CDD" id="cd04474">
    <property type="entry name" value="RPA1_DBD_A"/>
    <property type="match status" value="1"/>
</dbReference>
<dbReference type="GO" id="GO:0000781">
    <property type="term" value="C:chromosome, telomeric region"/>
    <property type="evidence" value="ECO:0007669"/>
    <property type="project" value="UniProtKB-ARBA"/>
</dbReference>
<feature type="domain" description="OB" evidence="10">
    <location>
        <begin position="197"/>
        <end position="279"/>
    </location>
</feature>
<name>A0A316VTB3_9BASI</name>
<dbReference type="GeneID" id="37033014"/>
<proteinExistence type="inferred from homology"/>
<dbReference type="Pfam" id="PF16900">
    <property type="entry name" value="REPA_OB_2"/>
    <property type="match status" value="1"/>
</dbReference>
<dbReference type="Pfam" id="PF04057">
    <property type="entry name" value="Rep-A_N"/>
    <property type="match status" value="1"/>
</dbReference>
<dbReference type="FunCoup" id="A0A316VTB3">
    <property type="interactions" value="645"/>
</dbReference>
<evidence type="ECO:0000259" key="11">
    <source>
        <dbReference type="Pfam" id="PF04057"/>
    </source>
</evidence>
<dbReference type="InterPro" id="IPR031657">
    <property type="entry name" value="REPA_OB_2"/>
</dbReference>
<dbReference type="GO" id="GO:0005662">
    <property type="term" value="C:DNA replication factor A complex"/>
    <property type="evidence" value="ECO:0007669"/>
    <property type="project" value="UniProtKB-ARBA"/>
</dbReference>
<dbReference type="Gene3D" id="2.40.50.140">
    <property type="entry name" value="Nucleic acid-binding proteins"/>
    <property type="match status" value="4"/>
</dbReference>
<evidence type="ECO:0000313" key="15">
    <source>
        <dbReference type="Proteomes" id="UP000245783"/>
    </source>
</evidence>
<dbReference type="Proteomes" id="UP000245783">
    <property type="component" value="Unassembled WGS sequence"/>
</dbReference>
<dbReference type="InterPro" id="IPR047192">
    <property type="entry name" value="Euk_RPA1_DBD_C"/>
</dbReference>
<protein>
    <recommendedName>
        <fullName evidence="9">Replication protein A subunit</fullName>
    </recommendedName>
</protein>
<dbReference type="CDD" id="cd04477">
    <property type="entry name" value="RPA1N"/>
    <property type="match status" value="1"/>
</dbReference>
<dbReference type="PANTHER" id="PTHR47165">
    <property type="entry name" value="OS03G0429900 PROTEIN"/>
    <property type="match status" value="1"/>
</dbReference>
<evidence type="ECO:0000256" key="6">
    <source>
        <dbReference type="ARBA" id="ARBA00022833"/>
    </source>
</evidence>
<dbReference type="SUPFAM" id="SSF50249">
    <property type="entry name" value="Nucleic acid-binding proteins"/>
    <property type="match status" value="4"/>
</dbReference>
<keyword evidence="4 9" id="KW-0479">Metal-binding</keyword>
<feature type="domain" description="Replication factor A C-terminal" evidence="12">
    <location>
        <begin position="483"/>
        <end position="624"/>
    </location>
</feature>